<evidence type="ECO:0000313" key="13">
    <source>
        <dbReference type="Proteomes" id="UP000600946"/>
    </source>
</evidence>
<keyword evidence="9" id="KW-0472">Membrane</keyword>
<feature type="chain" id="PRO_5045433976" description="Chaplin domain-containing protein" evidence="10">
    <location>
        <begin position="23"/>
        <end position="220"/>
    </location>
</feature>
<dbReference type="PROSITE" id="PS51884">
    <property type="entry name" value="CHAPLIN"/>
    <property type="match status" value="2"/>
</dbReference>
<comment type="caution">
    <text evidence="12">The sequence shown here is derived from an EMBL/GenBank/DDBJ whole genome shotgun (WGS) entry which is preliminary data.</text>
</comment>
<feature type="signal peptide" evidence="10">
    <location>
        <begin position="1"/>
        <end position="22"/>
    </location>
</feature>
<evidence type="ECO:0000256" key="7">
    <source>
        <dbReference type="PROSITE-ProRule" id="PRU01232"/>
    </source>
</evidence>
<organism evidence="12 13">
    <name type="scientific">Streptomyces xanthochromogenes</name>
    <dbReference type="NCBI Taxonomy" id="67384"/>
    <lineage>
        <taxon>Bacteria</taxon>
        <taxon>Bacillati</taxon>
        <taxon>Actinomycetota</taxon>
        <taxon>Actinomycetes</taxon>
        <taxon>Kitasatosporales</taxon>
        <taxon>Streptomycetaceae</taxon>
        <taxon>Streptomyces</taxon>
    </lineage>
</organism>
<evidence type="ECO:0000259" key="11">
    <source>
        <dbReference type="PROSITE" id="PS51884"/>
    </source>
</evidence>
<keyword evidence="13" id="KW-1185">Reference proteome</keyword>
<keyword evidence="5" id="KW-0130">Cell adhesion</keyword>
<dbReference type="Proteomes" id="UP000600946">
    <property type="component" value="Unassembled WGS sequence"/>
</dbReference>
<evidence type="ECO:0000256" key="9">
    <source>
        <dbReference type="SAM" id="Phobius"/>
    </source>
</evidence>
<feature type="compositionally biased region" description="Pro residues" evidence="8">
    <location>
        <begin position="154"/>
        <end position="179"/>
    </location>
</feature>
<dbReference type="InterPro" id="IPR005528">
    <property type="entry name" value="ChpA-H"/>
</dbReference>
<keyword evidence="6 7" id="KW-0034">Amyloid</keyword>
<protein>
    <recommendedName>
        <fullName evidence="11">Chaplin domain-containing protein</fullName>
    </recommendedName>
</protein>
<evidence type="ECO:0000256" key="8">
    <source>
        <dbReference type="SAM" id="MobiDB-lite"/>
    </source>
</evidence>
<evidence type="ECO:0000256" key="2">
    <source>
        <dbReference type="ARBA" id="ARBA00022512"/>
    </source>
</evidence>
<sequence>MKGLVTAVATGGVLAATGYAYADSNAGGSADSSPGVLAGNAVQLPVDLPVNVCGNTVDVLGLLNPSAGNTCANASRAPHGAKAGSSRAGNGGGASASGSGKDSPGVLTGNGLQLPVDLPVNISGNSVGVVGVLNPSVGNTSTNGSTPPVRHHPAPPPAPAPPPVKPTPVPAPPAAPALPVPQGKALAHTGADGLGLAVPASAALLLGGGVLYRRFRGATR</sequence>
<evidence type="ECO:0000313" key="12">
    <source>
        <dbReference type="EMBL" id="GGY59179.1"/>
    </source>
</evidence>
<evidence type="ECO:0000256" key="3">
    <source>
        <dbReference type="ARBA" id="ARBA00022525"/>
    </source>
</evidence>
<evidence type="ECO:0000256" key="4">
    <source>
        <dbReference type="ARBA" id="ARBA00022729"/>
    </source>
</evidence>
<evidence type="ECO:0000256" key="10">
    <source>
        <dbReference type="SAM" id="SignalP"/>
    </source>
</evidence>
<evidence type="ECO:0000256" key="5">
    <source>
        <dbReference type="ARBA" id="ARBA00022889"/>
    </source>
</evidence>
<dbReference type="EMBL" id="BMUU01000013">
    <property type="protein sequence ID" value="GGY59179.1"/>
    <property type="molecule type" value="Genomic_DNA"/>
</dbReference>
<evidence type="ECO:0000256" key="6">
    <source>
        <dbReference type="ARBA" id="ARBA00023087"/>
    </source>
</evidence>
<gene>
    <name evidence="12" type="ORF">GCM10010326_62510</name>
</gene>
<keyword evidence="4 10" id="KW-0732">Signal</keyword>
<feature type="domain" description="Chaplin" evidence="11">
    <location>
        <begin position="33"/>
        <end position="73"/>
    </location>
</feature>
<keyword evidence="9" id="KW-1133">Transmembrane helix</keyword>
<accession>A0ABQ3AK96</accession>
<reference evidence="13" key="1">
    <citation type="journal article" date="2019" name="Int. J. Syst. Evol. Microbiol.">
        <title>The Global Catalogue of Microorganisms (GCM) 10K type strain sequencing project: providing services to taxonomists for standard genome sequencing and annotation.</title>
        <authorList>
            <consortium name="The Broad Institute Genomics Platform"/>
            <consortium name="The Broad Institute Genome Sequencing Center for Infectious Disease"/>
            <person name="Wu L."/>
            <person name="Ma J."/>
        </authorList>
    </citation>
    <scope>NUCLEOTIDE SEQUENCE [LARGE SCALE GENOMIC DNA]</scope>
    <source>
        <strain evidence="13">JCM 4594</strain>
    </source>
</reference>
<comment type="subcellular location">
    <subcellularLocation>
        <location evidence="1">Secreted</location>
        <location evidence="1">Cell wall</location>
    </subcellularLocation>
</comment>
<feature type="domain" description="Chaplin" evidence="11">
    <location>
        <begin position="103"/>
        <end position="143"/>
    </location>
</feature>
<keyword evidence="9" id="KW-0812">Transmembrane</keyword>
<feature type="region of interest" description="Disordered" evidence="8">
    <location>
        <begin position="74"/>
        <end position="110"/>
    </location>
</feature>
<feature type="transmembrane region" description="Helical" evidence="9">
    <location>
        <begin position="194"/>
        <end position="212"/>
    </location>
</feature>
<name>A0ABQ3AK96_9ACTN</name>
<feature type="region of interest" description="Disordered" evidence="8">
    <location>
        <begin position="135"/>
        <end position="181"/>
    </location>
</feature>
<proteinExistence type="predicted"/>
<dbReference type="Pfam" id="PF03777">
    <property type="entry name" value="ChpA-C"/>
    <property type="match status" value="2"/>
</dbReference>
<evidence type="ECO:0000256" key="1">
    <source>
        <dbReference type="ARBA" id="ARBA00004191"/>
    </source>
</evidence>
<keyword evidence="2" id="KW-0134">Cell wall</keyword>
<keyword evidence="3" id="KW-0964">Secreted</keyword>